<protein>
    <recommendedName>
        <fullName evidence="1">DUF4172 domain-containing protein</fullName>
    </recommendedName>
</protein>
<dbReference type="Proteomes" id="UP000247814">
    <property type="component" value="Unassembled WGS sequence"/>
</dbReference>
<feature type="domain" description="DUF4172" evidence="1">
    <location>
        <begin position="3"/>
        <end position="54"/>
    </location>
</feature>
<keyword evidence="3" id="KW-1185">Reference proteome</keyword>
<name>A0A318QY77_9PROT</name>
<evidence type="ECO:0000259" key="1">
    <source>
        <dbReference type="Pfam" id="PF13776"/>
    </source>
</evidence>
<dbReference type="RefSeq" id="WP_244192266.1">
    <property type="nucleotide sequence ID" value="NZ_NKUA01000021.1"/>
</dbReference>
<accession>A0A318QY77</accession>
<evidence type="ECO:0000313" key="3">
    <source>
        <dbReference type="Proteomes" id="UP000247814"/>
    </source>
</evidence>
<proteinExistence type="predicted"/>
<reference evidence="2 3" key="1">
    <citation type="submission" date="2017-07" db="EMBL/GenBank/DDBJ databases">
        <title>A draft genome sequence of Komagataeibacter sucrofermentans LMG 18788.</title>
        <authorList>
            <person name="Skraban J."/>
            <person name="Cleenwerck I."/>
            <person name="Vandamme P."/>
            <person name="Trcek J."/>
        </authorList>
    </citation>
    <scope>NUCLEOTIDE SEQUENCE [LARGE SCALE GENOMIC DNA]</scope>
    <source>
        <strain evidence="2 3">LMG 18788</strain>
    </source>
</reference>
<organism evidence="2 3">
    <name type="scientific">Komagataeibacter sucrofermentans</name>
    <dbReference type="NCBI Taxonomy" id="1053551"/>
    <lineage>
        <taxon>Bacteria</taxon>
        <taxon>Pseudomonadati</taxon>
        <taxon>Pseudomonadota</taxon>
        <taxon>Alphaproteobacteria</taxon>
        <taxon>Acetobacterales</taxon>
        <taxon>Acetobacteraceae</taxon>
        <taxon>Komagataeibacter</taxon>
    </lineage>
</organism>
<dbReference type="InterPro" id="IPR025230">
    <property type="entry name" value="DUF4172"/>
</dbReference>
<dbReference type="AlphaFoldDB" id="A0A318QY77"/>
<gene>
    <name evidence="2" type="ORF">CFR77_13190</name>
</gene>
<dbReference type="Pfam" id="PF13776">
    <property type="entry name" value="DUF4172"/>
    <property type="match status" value="1"/>
</dbReference>
<comment type="caution">
    <text evidence="2">The sequence shown here is derived from an EMBL/GenBank/DDBJ whole genome shotgun (WGS) entry which is preliminary data.</text>
</comment>
<evidence type="ECO:0000313" key="2">
    <source>
        <dbReference type="EMBL" id="PYD77953.1"/>
    </source>
</evidence>
<dbReference type="EMBL" id="NKUA01000021">
    <property type="protein sequence ID" value="PYD77953.1"/>
    <property type="molecule type" value="Genomic_DNA"/>
</dbReference>
<sequence>MLWNWQLPDWPHFHFEKSCLRDAETEFLKGSGVIVGAMQHLDKDANQHLVVQLIPTVDCYNL</sequence>